<protein>
    <recommendedName>
        <fullName evidence="4">PH domain-containing protein</fullName>
    </recommendedName>
</protein>
<feature type="region of interest" description="Disordered" evidence="1">
    <location>
        <begin position="671"/>
        <end position="781"/>
    </location>
</feature>
<dbReference type="EMBL" id="JADGIZ020000034">
    <property type="protein sequence ID" value="KAL2914376.1"/>
    <property type="molecule type" value="Genomic_DNA"/>
</dbReference>
<sequence>MAPRFHVLTAGFKLPVTTAFFGAADRNQQQQQDPTADGPRPAQRKLSALAIPAMAPGEQHQNQHQSPIQAGGLGGNWESLKDEPTTPTPRTALADKRKSRLGTTRHLSKPVTLKDEERQQVQRSGTLSWSSPTADRGPKKAGFAEFFFAIVDGNMHRYLCQANFQAGDKPLSSIAVANAMCALVSSADRPDAKTLRVTLVEDDEVHLFQDASESVLAEWRDTIESVALRWGLVQKVKLEHEVAYLRKQLGLLWEMCQNGEVPAKVQKRMADVTMDMQFKDDLLADVMARQEMLSERAAQMRSQTRERNDFFLALQEKADDADGDDQGDSDRDEDDDAADVSEDCSEARESEYTEDAERASAVGCESALASVRNSRPSRTSRTSRNRASIQAEPRTAEPTTISVPGTDLFDDSTSKQLDTVGRGFGVLPETDSAQCTTLSPLSDAISPQSNESKRASKRLSGLSFASLERTVLESIAVAVTSQPSVMEREQATRVTEAAECETSTKITPTANLPALPQKAPELPSPTAVAMDAADEPRSDRHTSMHRIQEDDDDIVQWPQSNQNLATRSANGSRDAMARRGSQASKEILTSSQPGSESKLSASINKTADSEYEAPLQRSRRKASIIVKSDLTRASSLNAISIAAAPPSNGIKMKVLSSAFLNLDCEGALSDVPAAGPMSPQAAQQQPVGDIESRADPSATPLPAEPILEAGYAQTKQDTDDKISDTQASVRAPTLAAPVLPSQKSDSSVGESPDSKLGDTNSGKKPITIVLKGGPAVPAPTLTKAPSVANQLAPLLSDPPKAAPILQPAQQEATPLIRETENSSDGGTADIVPSAIQATDAPVLKKAAAPKLPPAPTLPKQQPPAPAAPVLNRTSFIAAVPVLQRAPALAAPVLSSQKSDSSVGESPDSKPGDTNSGKKPITIVLKGGPAVPAPTLAKAPSVANQLAPLLSDPPKAAPILQPAQQETTPLIRETENSSDSGTADIVPSAIQATDAPVLKKAAAPVLQRAPTLPPAPTLAPAPMLPKQQSMVETIQPKQAAAIGDAEKSASADCLASTPAASVLAPGPASRPMSSIGSSREKIKVPPPPPLRPGMVAPQPGIPRSRSGMGSQPSLSGASLHDSQGSIGGGAGPATPK</sequence>
<feature type="compositionally biased region" description="Gly residues" evidence="1">
    <location>
        <begin position="1124"/>
        <end position="1135"/>
    </location>
</feature>
<evidence type="ECO:0000313" key="2">
    <source>
        <dbReference type="EMBL" id="KAL2914376.1"/>
    </source>
</evidence>
<organism evidence="2 3">
    <name type="scientific">Polyrhizophydium stewartii</name>
    <dbReference type="NCBI Taxonomy" id="2732419"/>
    <lineage>
        <taxon>Eukaryota</taxon>
        <taxon>Fungi</taxon>
        <taxon>Fungi incertae sedis</taxon>
        <taxon>Chytridiomycota</taxon>
        <taxon>Chytridiomycota incertae sedis</taxon>
        <taxon>Chytridiomycetes</taxon>
        <taxon>Rhizophydiales</taxon>
        <taxon>Rhizophydiales incertae sedis</taxon>
        <taxon>Polyrhizophydium</taxon>
    </lineage>
</organism>
<feature type="region of interest" description="Disordered" evidence="1">
    <location>
        <begin position="891"/>
        <end position="935"/>
    </location>
</feature>
<feature type="compositionally biased region" description="Acidic residues" evidence="1">
    <location>
        <begin position="319"/>
        <end position="344"/>
    </location>
</feature>
<feature type="compositionally biased region" description="Low complexity" evidence="1">
    <location>
        <begin position="840"/>
        <end position="849"/>
    </location>
</feature>
<comment type="caution">
    <text evidence="2">The sequence shown here is derived from an EMBL/GenBank/DDBJ whole genome shotgun (WGS) entry which is preliminary data.</text>
</comment>
<feature type="compositionally biased region" description="Low complexity" evidence="1">
    <location>
        <begin position="370"/>
        <end position="388"/>
    </location>
</feature>
<reference evidence="2 3" key="1">
    <citation type="submission" date="2023-09" db="EMBL/GenBank/DDBJ databases">
        <title>Pangenome analysis of Batrachochytrium dendrobatidis and related Chytrids.</title>
        <authorList>
            <person name="Yacoub M.N."/>
            <person name="Stajich J.E."/>
            <person name="James T.Y."/>
        </authorList>
    </citation>
    <scope>NUCLEOTIDE SEQUENCE [LARGE SCALE GENOMIC DNA]</scope>
    <source>
        <strain evidence="2 3">JEL0888</strain>
    </source>
</reference>
<feature type="region of interest" description="Disordered" evidence="1">
    <location>
        <begin position="510"/>
        <end position="614"/>
    </location>
</feature>
<feature type="compositionally biased region" description="Polar residues" evidence="1">
    <location>
        <begin position="1025"/>
        <end position="1035"/>
    </location>
</feature>
<evidence type="ECO:0000256" key="1">
    <source>
        <dbReference type="SAM" id="MobiDB-lite"/>
    </source>
</evidence>
<feature type="compositionally biased region" description="Basic and acidic residues" evidence="1">
    <location>
        <begin position="534"/>
        <end position="548"/>
    </location>
</feature>
<feature type="compositionally biased region" description="Polar residues" evidence="1">
    <location>
        <begin position="893"/>
        <end position="903"/>
    </location>
</feature>
<feature type="compositionally biased region" description="Polar residues" evidence="1">
    <location>
        <begin position="557"/>
        <end position="571"/>
    </location>
</feature>
<feature type="compositionally biased region" description="Polar residues" evidence="1">
    <location>
        <begin position="581"/>
        <end position="606"/>
    </location>
</feature>
<feature type="region of interest" description="Disordered" evidence="1">
    <location>
        <begin position="793"/>
        <end position="867"/>
    </location>
</feature>
<keyword evidence="3" id="KW-1185">Reference proteome</keyword>
<feature type="region of interest" description="Disordered" evidence="1">
    <location>
        <begin position="56"/>
        <end position="138"/>
    </location>
</feature>
<gene>
    <name evidence="2" type="ORF">HK105_206148</name>
</gene>
<feature type="compositionally biased region" description="Polar residues" evidence="1">
    <location>
        <begin position="439"/>
        <end position="450"/>
    </location>
</feature>
<dbReference type="Proteomes" id="UP001527925">
    <property type="component" value="Unassembled WGS sequence"/>
</dbReference>
<feature type="compositionally biased region" description="Polar residues" evidence="1">
    <location>
        <begin position="121"/>
        <end position="133"/>
    </location>
</feature>
<feature type="compositionally biased region" description="Pro residues" evidence="1">
    <location>
        <begin position="850"/>
        <end position="866"/>
    </location>
</feature>
<feature type="compositionally biased region" description="Polar residues" evidence="1">
    <location>
        <begin position="1106"/>
        <end position="1123"/>
    </location>
</feature>
<feature type="region of interest" description="Disordered" evidence="1">
    <location>
        <begin position="439"/>
        <end position="458"/>
    </location>
</feature>
<feature type="compositionally biased region" description="Pro residues" evidence="1">
    <location>
        <begin position="1010"/>
        <end position="1022"/>
    </location>
</feature>
<feature type="region of interest" description="Disordered" evidence="1">
    <location>
        <begin position="1009"/>
        <end position="1135"/>
    </location>
</feature>
<name>A0ABR4N4A8_9FUNG</name>
<evidence type="ECO:0000313" key="3">
    <source>
        <dbReference type="Proteomes" id="UP001527925"/>
    </source>
</evidence>
<accession>A0ABR4N4A8</accession>
<feature type="region of interest" description="Disordered" evidence="1">
    <location>
        <begin position="316"/>
        <end position="414"/>
    </location>
</feature>
<proteinExistence type="predicted"/>
<feature type="region of interest" description="Disordered" evidence="1">
    <location>
        <begin position="947"/>
        <end position="987"/>
    </location>
</feature>
<evidence type="ECO:0008006" key="4">
    <source>
        <dbReference type="Google" id="ProtNLM"/>
    </source>
</evidence>
<feature type="compositionally biased region" description="Polar residues" evidence="1">
    <location>
        <begin position="59"/>
        <end position="68"/>
    </location>
</feature>
<feature type="compositionally biased region" description="Basic and acidic residues" evidence="1">
    <location>
        <begin position="345"/>
        <end position="358"/>
    </location>
</feature>